<dbReference type="SUPFAM" id="SSF56645">
    <property type="entry name" value="Acyl-CoA dehydrogenase NM domain-like"/>
    <property type="match status" value="1"/>
</dbReference>
<dbReference type="Gene3D" id="1.10.540.10">
    <property type="entry name" value="Acyl-CoA dehydrogenase/oxidase, N-terminal domain"/>
    <property type="match status" value="1"/>
</dbReference>
<evidence type="ECO:0000256" key="1">
    <source>
        <dbReference type="ARBA" id="ARBA00001974"/>
    </source>
</evidence>
<keyword evidence="4" id="KW-0274">FAD</keyword>
<accession>A0A4Q7UVL5</accession>
<evidence type="ECO:0000259" key="5">
    <source>
        <dbReference type="Pfam" id="PF00441"/>
    </source>
</evidence>
<organism evidence="7 8">
    <name type="scientific">Pseudonocardia sediminis</name>
    <dbReference type="NCBI Taxonomy" id="1397368"/>
    <lineage>
        <taxon>Bacteria</taxon>
        <taxon>Bacillati</taxon>
        <taxon>Actinomycetota</taxon>
        <taxon>Actinomycetes</taxon>
        <taxon>Pseudonocardiales</taxon>
        <taxon>Pseudonocardiaceae</taxon>
        <taxon>Pseudonocardia</taxon>
    </lineage>
</organism>
<dbReference type="InterPro" id="IPR009100">
    <property type="entry name" value="AcylCoA_DH/oxidase_NM_dom_sf"/>
</dbReference>
<dbReference type="Gene3D" id="2.40.110.10">
    <property type="entry name" value="Butyryl-CoA Dehydrogenase, subunit A, domain 2"/>
    <property type="match status" value="1"/>
</dbReference>
<evidence type="ECO:0000256" key="4">
    <source>
        <dbReference type="ARBA" id="ARBA00022827"/>
    </source>
</evidence>
<dbReference type="InterPro" id="IPR013786">
    <property type="entry name" value="AcylCoA_DH/ox_N"/>
</dbReference>
<dbReference type="EMBL" id="SHKL01000001">
    <property type="protein sequence ID" value="RZT84988.1"/>
    <property type="molecule type" value="Genomic_DNA"/>
</dbReference>
<keyword evidence="8" id="KW-1185">Reference proteome</keyword>
<name>A0A4Q7UVL5_PSEST</name>
<proteinExistence type="inferred from homology"/>
<dbReference type="GO" id="GO:0033539">
    <property type="term" value="P:fatty acid beta-oxidation using acyl-CoA dehydrogenase"/>
    <property type="evidence" value="ECO:0007669"/>
    <property type="project" value="TreeGrafter"/>
</dbReference>
<dbReference type="AlphaFoldDB" id="A0A4Q7UVL5"/>
<keyword evidence="3" id="KW-0285">Flavoprotein</keyword>
<dbReference type="PANTHER" id="PTHR43884">
    <property type="entry name" value="ACYL-COA DEHYDROGENASE"/>
    <property type="match status" value="1"/>
</dbReference>
<dbReference type="OrthoDB" id="2769798at2"/>
<sequence>MTVSFDLSPEQEQLKHGSRQFAEAHLRDLADAVRAEPDPLRRALLARPAFEKAVEAGFLKGFIPVPFGGAAGNGVDAAILIEEWAAHSPDFVISMAGPLIALAPVYEAGTPEQIARFVAPFLAERGAPVAAMAYSEPGGSANFDAAPPAEGTRTTAVPDGDEYVINGRKAWASHLPGWDGDGPDVMTIVCRAPGGVSLVVAEREHLAGHIEVEEYYDLPGLAGCMTARVRLVDVRVPKANLLGEEGQGVALTRNAFVGSGASIGTFAVAAMRQAFDIAFRFARTEKRGGDVAIIEHRAVSDVLADAKGRIEAVRLLSWRALDAALSQHPAGLEMALHAKIFGSETGVEVINDLIKLVGVEAYDRNFPILRHLHEALAYPVIEGSNIGVRRRQLHDLFRTGGYDPLSASGMA</sequence>
<comment type="similarity">
    <text evidence="2">Belongs to the acyl-CoA dehydrogenase family.</text>
</comment>
<dbReference type="CDD" id="cd00567">
    <property type="entry name" value="ACAD"/>
    <property type="match status" value="1"/>
</dbReference>
<dbReference type="GO" id="GO:0046359">
    <property type="term" value="P:butyrate catabolic process"/>
    <property type="evidence" value="ECO:0007669"/>
    <property type="project" value="TreeGrafter"/>
</dbReference>
<dbReference type="Proteomes" id="UP000291591">
    <property type="component" value="Unassembled WGS sequence"/>
</dbReference>
<protein>
    <submittedName>
        <fullName evidence="7">Butyryl-CoA dehydrogenase</fullName>
    </submittedName>
</protein>
<feature type="domain" description="Acyl-CoA dehydrogenase/oxidase C-terminal" evidence="5">
    <location>
        <begin position="246"/>
        <end position="385"/>
    </location>
</feature>
<feature type="domain" description="Acyl-CoA dehydrogenase/oxidase N-terminal" evidence="6">
    <location>
        <begin position="8"/>
        <end position="123"/>
    </location>
</feature>
<dbReference type="Pfam" id="PF02771">
    <property type="entry name" value="Acyl-CoA_dh_N"/>
    <property type="match status" value="1"/>
</dbReference>
<dbReference type="GO" id="GO:0003995">
    <property type="term" value="F:acyl-CoA dehydrogenase activity"/>
    <property type="evidence" value="ECO:0007669"/>
    <property type="project" value="TreeGrafter"/>
</dbReference>
<dbReference type="InterPro" id="IPR037069">
    <property type="entry name" value="AcylCoA_DH/ox_N_sf"/>
</dbReference>
<dbReference type="SUPFAM" id="SSF47203">
    <property type="entry name" value="Acyl-CoA dehydrogenase C-terminal domain-like"/>
    <property type="match status" value="1"/>
</dbReference>
<comment type="cofactor">
    <cofactor evidence="1">
        <name>FAD</name>
        <dbReference type="ChEBI" id="CHEBI:57692"/>
    </cofactor>
</comment>
<dbReference type="Pfam" id="PF00441">
    <property type="entry name" value="Acyl-CoA_dh_1"/>
    <property type="match status" value="1"/>
</dbReference>
<evidence type="ECO:0000313" key="7">
    <source>
        <dbReference type="EMBL" id="RZT84988.1"/>
    </source>
</evidence>
<reference evidence="7 8" key="1">
    <citation type="submission" date="2019-02" db="EMBL/GenBank/DDBJ databases">
        <title>Sequencing the genomes of 1000 actinobacteria strains.</title>
        <authorList>
            <person name="Klenk H.-P."/>
        </authorList>
    </citation>
    <scope>NUCLEOTIDE SEQUENCE [LARGE SCALE GENOMIC DNA]</scope>
    <source>
        <strain evidence="7 8">DSM 45779</strain>
    </source>
</reference>
<dbReference type="InterPro" id="IPR009075">
    <property type="entry name" value="AcylCo_DH/oxidase_C"/>
</dbReference>
<dbReference type="InterPro" id="IPR046373">
    <property type="entry name" value="Acyl-CoA_Oxase/DH_mid-dom_sf"/>
</dbReference>
<evidence type="ECO:0000256" key="3">
    <source>
        <dbReference type="ARBA" id="ARBA00022630"/>
    </source>
</evidence>
<dbReference type="Gene3D" id="1.20.140.10">
    <property type="entry name" value="Butyryl-CoA Dehydrogenase, subunit A, domain 3"/>
    <property type="match status" value="1"/>
</dbReference>
<evidence type="ECO:0000313" key="8">
    <source>
        <dbReference type="Proteomes" id="UP000291591"/>
    </source>
</evidence>
<comment type="caution">
    <text evidence="7">The sequence shown here is derived from an EMBL/GenBank/DDBJ whole genome shotgun (WGS) entry which is preliminary data.</text>
</comment>
<dbReference type="GO" id="GO:0050660">
    <property type="term" value="F:flavin adenine dinucleotide binding"/>
    <property type="evidence" value="ECO:0007669"/>
    <property type="project" value="InterPro"/>
</dbReference>
<dbReference type="InterPro" id="IPR036250">
    <property type="entry name" value="AcylCo_DH-like_C"/>
</dbReference>
<evidence type="ECO:0000259" key="6">
    <source>
        <dbReference type="Pfam" id="PF02771"/>
    </source>
</evidence>
<evidence type="ECO:0000256" key="2">
    <source>
        <dbReference type="ARBA" id="ARBA00009347"/>
    </source>
</evidence>
<gene>
    <name evidence="7" type="ORF">EV383_1850</name>
</gene>
<dbReference type="RefSeq" id="WP_130289527.1">
    <property type="nucleotide sequence ID" value="NZ_SHKL01000001.1"/>
</dbReference>
<dbReference type="PANTHER" id="PTHR43884:SF12">
    <property type="entry name" value="ISOVALERYL-COA DEHYDROGENASE, MITOCHONDRIAL-RELATED"/>
    <property type="match status" value="1"/>
</dbReference>